<dbReference type="InterPro" id="IPR042197">
    <property type="entry name" value="Apaf_helical"/>
</dbReference>
<sequence>MALASSTSKLPRMYDVLINFNGEDIQRRFVSHLDSALSAVGFTTFLHHPNALNPIHIQQPILNLSHVAIVVFTKSYSQSSWCLHQLQQIIKWHQTYCRHVLPVYYEIEPSDVRLQKGDFGKAFKATAEQTFSGQQLEHGMSRWSHALTKAANFFGWDERNHRNDAELVEKIVKSVLSLPVLSATKFPVGLHSRVEDVIRTIKKKSTQVFTIVICGMGGSGKTTLAKAIYNQIHGTFTKKSFIEDIAEVSQTRGLVHLQEQLLSDVLKTKVKISSAEMGRSMIWERLYGKRVLVVLDDVKKYDPLDLWEISPWFGEGSVMIITTRDEDLPRLHHADSVFEINLMNSNESLELLSWHAFREAKPKEQYQFFAKKVVSYCGGLPLALEVIGSYLYERTREEWNRVLLRLDNIPSHEVPQILKISYDRLGNQMEKDLFLDVGRFFVDKDRGYVTKILNGCGIDADSGIRVLIERSLIQIKKNNKFGMHNLLREMRREIILEHGKSSPLRLDSDGKHALSENTERKVIERLSLTRKYPVEVREPLKLRWISLQGFSSEYLPDDFYVHDAIVIDLKHSFLRFVWKEPKVLAYLKVLNLSHSKYLIETPDFSGLPSLEQLILKDCPRLRKVHPSIGYLCNLMLLNLKDCTSLCNLPVQICNLKSLKTLILSGCSKIDILEKDMVQMESLRILIAENTAVKQLPFTIVCSKSIGYLSLPRSEGLSHNLFPSIVRSRMPPTINPLSYINSFMDMEDNSWDDIAPLLKSLANLRSILVQCDSEFQLSEQVKTILAEYGGNITESGISKHDFRSSLTGVGRYKKFFNSVFGSSESCDVSLPGDNDPYWLAHMGDGHSVSFTVPQDRVVKGMALCVVYLSTSEIIEPELSTVLIVNYTKCTCQIHNHGTLISFNDDDWPGIMSNLGSEDKVEIFVSFGHGLVVKNTAVYLICSESNDLEKELVPKKNSFIRFIKKIVM</sequence>
<dbReference type="GO" id="GO:0007165">
    <property type="term" value="P:signal transduction"/>
    <property type="evidence" value="ECO:0007669"/>
    <property type="project" value="InterPro"/>
</dbReference>
<dbReference type="InterPro" id="IPR003593">
    <property type="entry name" value="AAA+_ATPase"/>
</dbReference>
<dbReference type="Gramene" id="ESW06178">
    <property type="protein sequence ID" value="ESW06178"/>
    <property type="gene ID" value="PHAVU_010G026700g"/>
</dbReference>
<keyword evidence="5" id="KW-1185">Reference proteome</keyword>
<evidence type="ECO:0000256" key="1">
    <source>
        <dbReference type="ARBA" id="ARBA00022614"/>
    </source>
</evidence>
<evidence type="ECO:0000256" key="2">
    <source>
        <dbReference type="ARBA" id="ARBA00022737"/>
    </source>
</evidence>
<gene>
    <name evidence="4" type="ORF">PHAVU_010G026700g</name>
</gene>
<reference evidence="5" key="1">
    <citation type="journal article" date="2014" name="Nat. Genet.">
        <title>A reference genome for common bean and genome-wide analysis of dual domestications.</title>
        <authorList>
            <person name="Schmutz J."/>
            <person name="McClean P.E."/>
            <person name="Mamidi S."/>
            <person name="Wu G.A."/>
            <person name="Cannon S.B."/>
            <person name="Grimwood J."/>
            <person name="Jenkins J."/>
            <person name="Shu S."/>
            <person name="Song Q."/>
            <person name="Chavarro C."/>
            <person name="Torres-Torres M."/>
            <person name="Geffroy V."/>
            <person name="Moghaddam S.M."/>
            <person name="Gao D."/>
            <person name="Abernathy B."/>
            <person name="Barry K."/>
            <person name="Blair M."/>
            <person name="Brick M.A."/>
            <person name="Chovatia M."/>
            <person name="Gepts P."/>
            <person name="Goodstein D.M."/>
            <person name="Gonzales M."/>
            <person name="Hellsten U."/>
            <person name="Hyten D.L."/>
            <person name="Jia G."/>
            <person name="Kelly J.D."/>
            <person name="Kudrna D."/>
            <person name="Lee R."/>
            <person name="Richard M.M."/>
            <person name="Miklas P.N."/>
            <person name="Osorno J.M."/>
            <person name="Rodrigues J."/>
            <person name="Thareau V."/>
            <person name="Urrea C.A."/>
            <person name="Wang M."/>
            <person name="Yu Y."/>
            <person name="Zhang M."/>
            <person name="Wing R.A."/>
            <person name="Cregan P.B."/>
            <person name="Rokhsar D.S."/>
            <person name="Jackson S.A."/>
        </authorList>
    </citation>
    <scope>NUCLEOTIDE SEQUENCE [LARGE SCALE GENOMIC DNA]</scope>
    <source>
        <strain evidence="5">cv. G19833</strain>
    </source>
</reference>
<feature type="domain" description="TIR" evidence="3">
    <location>
        <begin position="12"/>
        <end position="179"/>
    </location>
</feature>
<dbReference type="Pfam" id="PF00931">
    <property type="entry name" value="NB-ARC"/>
    <property type="match status" value="1"/>
</dbReference>
<keyword evidence="2" id="KW-0677">Repeat</keyword>
<evidence type="ECO:0000259" key="3">
    <source>
        <dbReference type="PROSITE" id="PS50104"/>
    </source>
</evidence>
<dbReference type="SMART" id="SM00255">
    <property type="entry name" value="TIR"/>
    <property type="match status" value="1"/>
</dbReference>
<dbReference type="Gene3D" id="1.10.8.430">
    <property type="entry name" value="Helical domain of apoptotic protease-activating factors"/>
    <property type="match status" value="1"/>
</dbReference>
<dbReference type="PANTHER" id="PTHR11017:SF560">
    <property type="entry name" value="RESISTANCE PROTEIN (TIR-NBS-LRR CLASS), PUTATIVE-RELATED"/>
    <property type="match status" value="1"/>
</dbReference>
<proteinExistence type="predicted"/>
<dbReference type="EMBL" id="CM002297">
    <property type="protein sequence ID" value="ESW06178.1"/>
    <property type="molecule type" value="Genomic_DNA"/>
</dbReference>
<keyword evidence="1" id="KW-0433">Leucine-rich repeat</keyword>
<evidence type="ECO:0000313" key="4">
    <source>
        <dbReference type="EMBL" id="ESW06178.1"/>
    </source>
</evidence>
<accession>V7ANL7</accession>
<dbReference type="Pfam" id="PF01582">
    <property type="entry name" value="TIR"/>
    <property type="match status" value="1"/>
</dbReference>
<dbReference type="GO" id="GO:0006952">
    <property type="term" value="P:defense response"/>
    <property type="evidence" value="ECO:0007669"/>
    <property type="project" value="InterPro"/>
</dbReference>
<dbReference type="PANTHER" id="PTHR11017">
    <property type="entry name" value="LEUCINE-RICH REPEAT-CONTAINING PROTEIN"/>
    <property type="match status" value="1"/>
</dbReference>
<dbReference type="InterPro" id="IPR000157">
    <property type="entry name" value="TIR_dom"/>
</dbReference>
<dbReference type="Gene3D" id="3.40.50.10140">
    <property type="entry name" value="Toll/interleukin-1 receptor homology (TIR) domain"/>
    <property type="match status" value="1"/>
</dbReference>
<dbReference type="InterPro" id="IPR058192">
    <property type="entry name" value="WHD_ROQ1-like"/>
</dbReference>
<dbReference type="SMART" id="SM00382">
    <property type="entry name" value="AAA"/>
    <property type="match status" value="1"/>
</dbReference>
<dbReference type="Gene3D" id="3.40.50.300">
    <property type="entry name" value="P-loop containing nucleotide triphosphate hydrolases"/>
    <property type="match status" value="1"/>
</dbReference>
<name>V7ANL7_PHAVU</name>
<dbReference type="Pfam" id="PF23282">
    <property type="entry name" value="WHD_ROQ1"/>
    <property type="match status" value="1"/>
</dbReference>
<dbReference type="OrthoDB" id="10352574at2759"/>
<dbReference type="SUPFAM" id="SSF52200">
    <property type="entry name" value="Toll/Interleukin receptor TIR domain"/>
    <property type="match status" value="1"/>
</dbReference>
<dbReference type="InterPro" id="IPR032675">
    <property type="entry name" value="LRR_dom_sf"/>
</dbReference>
<dbReference type="InterPro" id="IPR035897">
    <property type="entry name" value="Toll_tir_struct_dom_sf"/>
</dbReference>
<dbReference type="SUPFAM" id="SSF52540">
    <property type="entry name" value="P-loop containing nucleoside triphosphate hydrolases"/>
    <property type="match status" value="1"/>
</dbReference>
<dbReference type="AlphaFoldDB" id="V7ANL7"/>
<organism evidence="4 5">
    <name type="scientific">Phaseolus vulgaris</name>
    <name type="common">Kidney bean</name>
    <name type="synonym">French bean</name>
    <dbReference type="NCBI Taxonomy" id="3885"/>
    <lineage>
        <taxon>Eukaryota</taxon>
        <taxon>Viridiplantae</taxon>
        <taxon>Streptophyta</taxon>
        <taxon>Embryophyta</taxon>
        <taxon>Tracheophyta</taxon>
        <taxon>Spermatophyta</taxon>
        <taxon>Magnoliopsida</taxon>
        <taxon>eudicotyledons</taxon>
        <taxon>Gunneridae</taxon>
        <taxon>Pentapetalae</taxon>
        <taxon>rosids</taxon>
        <taxon>fabids</taxon>
        <taxon>Fabales</taxon>
        <taxon>Fabaceae</taxon>
        <taxon>Papilionoideae</taxon>
        <taxon>50 kb inversion clade</taxon>
        <taxon>NPAAA clade</taxon>
        <taxon>indigoferoid/millettioid clade</taxon>
        <taxon>Phaseoleae</taxon>
        <taxon>Phaseolus</taxon>
    </lineage>
</organism>
<dbReference type="eggNOG" id="ENOG502QQJE">
    <property type="taxonomic scope" value="Eukaryota"/>
</dbReference>
<evidence type="ECO:0000313" key="5">
    <source>
        <dbReference type="Proteomes" id="UP000000226"/>
    </source>
</evidence>
<dbReference type="SUPFAM" id="SSF52058">
    <property type="entry name" value="L domain-like"/>
    <property type="match status" value="1"/>
</dbReference>
<dbReference type="Proteomes" id="UP000000226">
    <property type="component" value="Chromosome 10"/>
</dbReference>
<dbReference type="SMR" id="V7ANL7"/>
<dbReference type="PRINTS" id="PR00364">
    <property type="entry name" value="DISEASERSIST"/>
</dbReference>
<protein>
    <recommendedName>
        <fullName evidence="3">TIR domain-containing protein</fullName>
    </recommendedName>
</protein>
<dbReference type="GO" id="GO:0043531">
    <property type="term" value="F:ADP binding"/>
    <property type="evidence" value="ECO:0007669"/>
    <property type="project" value="InterPro"/>
</dbReference>
<dbReference type="InterPro" id="IPR027417">
    <property type="entry name" value="P-loop_NTPase"/>
</dbReference>
<dbReference type="PROSITE" id="PS50104">
    <property type="entry name" value="TIR"/>
    <property type="match status" value="1"/>
</dbReference>
<dbReference type="InterPro" id="IPR002182">
    <property type="entry name" value="NB-ARC"/>
</dbReference>
<dbReference type="InterPro" id="IPR044974">
    <property type="entry name" value="Disease_R_plants"/>
</dbReference>
<dbReference type="Gene3D" id="3.80.10.10">
    <property type="entry name" value="Ribonuclease Inhibitor"/>
    <property type="match status" value="1"/>
</dbReference>